<dbReference type="EMBL" id="LCFP01000012">
    <property type="protein sequence ID" value="KKS96048.1"/>
    <property type="molecule type" value="Genomic_DNA"/>
</dbReference>
<protein>
    <recommendedName>
        <fullName evidence="1">GIY-YIG domain-containing protein</fullName>
    </recommendedName>
</protein>
<sequence length="89" mass="10517">MPYLYFMKSKKNGKVYVGSTTKIPKIRVNEHNNGSNQWSRYNGPFLLKYFEKYQCEKDAKLREKFYKTGFGKQIKELILKLIESKNIGA</sequence>
<dbReference type="Gene3D" id="3.40.1440.10">
    <property type="entry name" value="GIY-YIG endonuclease"/>
    <property type="match status" value="1"/>
</dbReference>
<dbReference type="PROSITE" id="PS50164">
    <property type="entry name" value="GIY_YIG"/>
    <property type="match status" value="1"/>
</dbReference>
<evidence type="ECO:0000313" key="2">
    <source>
        <dbReference type="EMBL" id="KKS96048.1"/>
    </source>
</evidence>
<organism evidence="2 3">
    <name type="scientific">Candidatus Gottesmanbacteria bacterium GW2011_GWA2_43_14</name>
    <dbReference type="NCBI Taxonomy" id="1618443"/>
    <lineage>
        <taxon>Bacteria</taxon>
        <taxon>Candidatus Gottesmaniibacteriota</taxon>
    </lineage>
</organism>
<dbReference type="Proteomes" id="UP000034894">
    <property type="component" value="Unassembled WGS sequence"/>
</dbReference>
<proteinExistence type="predicted"/>
<dbReference type="Pfam" id="PF01541">
    <property type="entry name" value="GIY-YIG"/>
    <property type="match status" value="1"/>
</dbReference>
<evidence type="ECO:0000259" key="1">
    <source>
        <dbReference type="PROSITE" id="PS50164"/>
    </source>
</evidence>
<reference evidence="2 3" key="1">
    <citation type="journal article" date="2015" name="Nature">
        <title>rRNA introns, odd ribosomes, and small enigmatic genomes across a large radiation of phyla.</title>
        <authorList>
            <person name="Brown C.T."/>
            <person name="Hug L.A."/>
            <person name="Thomas B.C."/>
            <person name="Sharon I."/>
            <person name="Castelle C.J."/>
            <person name="Singh A."/>
            <person name="Wilkins M.J."/>
            <person name="Williams K.H."/>
            <person name="Banfield J.F."/>
        </authorList>
    </citation>
    <scope>NUCLEOTIDE SEQUENCE [LARGE SCALE GENOMIC DNA]</scope>
</reference>
<dbReference type="STRING" id="1618443.UV73_C0012G0076"/>
<dbReference type="AlphaFoldDB" id="A0A0G1GAR4"/>
<dbReference type="SUPFAM" id="SSF82771">
    <property type="entry name" value="GIY-YIG endonuclease"/>
    <property type="match status" value="1"/>
</dbReference>
<accession>A0A0G1GAR4</accession>
<feature type="domain" description="GIY-YIG" evidence="1">
    <location>
        <begin position="1"/>
        <end position="77"/>
    </location>
</feature>
<dbReference type="InterPro" id="IPR000305">
    <property type="entry name" value="GIY-YIG_endonuc"/>
</dbReference>
<evidence type="ECO:0000313" key="3">
    <source>
        <dbReference type="Proteomes" id="UP000034894"/>
    </source>
</evidence>
<name>A0A0G1GAR4_9BACT</name>
<gene>
    <name evidence="2" type="ORF">UV73_C0012G0076</name>
</gene>
<dbReference type="InterPro" id="IPR035901">
    <property type="entry name" value="GIY-YIG_endonuc_sf"/>
</dbReference>
<comment type="caution">
    <text evidence="2">The sequence shown here is derived from an EMBL/GenBank/DDBJ whole genome shotgun (WGS) entry which is preliminary data.</text>
</comment>